<proteinExistence type="predicted"/>
<organism evidence="1 2">
    <name type="scientific">Pseudodesulfovibrio nedwellii</name>
    <dbReference type="NCBI Taxonomy" id="2973072"/>
    <lineage>
        <taxon>Bacteria</taxon>
        <taxon>Pseudomonadati</taxon>
        <taxon>Thermodesulfobacteriota</taxon>
        <taxon>Desulfovibrionia</taxon>
        <taxon>Desulfovibrionales</taxon>
        <taxon>Desulfovibrionaceae</taxon>
    </lineage>
</organism>
<accession>A0ABM8AYZ3</accession>
<evidence type="ECO:0000313" key="2">
    <source>
        <dbReference type="Proteomes" id="UP001317742"/>
    </source>
</evidence>
<dbReference type="PANTHER" id="PTHR30087">
    <property type="entry name" value="INNER MEMBRANE PROTEIN"/>
    <property type="match status" value="1"/>
</dbReference>
<dbReference type="Proteomes" id="UP001317742">
    <property type="component" value="Chromosome"/>
</dbReference>
<evidence type="ECO:0008006" key="3">
    <source>
        <dbReference type="Google" id="ProtNLM"/>
    </source>
</evidence>
<dbReference type="PANTHER" id="PTHR30087:SF0">
    <property type="entry name" value="INNER MEMBRANE PROTEIN"/>
    <property type="match status" value="1"/>
</dbReference>
<dbReference type="RefSeq" id="WP_281762632.1">
    <property type="nucleotide sequence ID" value="NZ_AP026709.1"/>
</dbReference>
<gene>
    <name evidence="1" type="ORF">SYK_11080</name>
</gene>
<sequence length="178" mass="20007">MDTTSESIKIGVSACIIGEKIRWDGMHRRDLYLSEILAKHVEFIPLCPKITCGMGIPREELRQADCAGNIRLIGYKSGDDLTQKMTEWAERVLHGLGEEELNGFVLKQSSPSCGMHHAKIFSTTGKPHRLGSGFFARKLIKYATLLFKTLSFKTTPKKKHRCTISCHRLFQKTVELGG</sequence>
<protein>
    <recommendedName>
        <fullName evidence="3">DUF523 domain-containing protein</fullName>
    </recommendedName>
</protein>
<reference evidence="1 2" key="1">
    <citation type="submission" date="2022-08" db="EMBL/GenBank/DDBJ databases">
        <title>Genome Sequence of the sulphate-reducing bacterium, Pseudodesulfovibrio sp. SYK.</title>
        <authorList>
            <person name="Kondo R."/>
            <person name="Kataoka T."/>
        </authorList>
    </citation>
    <scope>NUCLEOTIDE SEQUENCE [LARGE SCALE GENOMIC DNA]</scope>
    <source>
        <strain evidence="1 2">SYK</strain>
    </source>
</reference>
<name>A0ABM8AYZ3_9BACT</name>
<dbReference type="EMBL" id="AP026709">
    <property type="protein sequence ID" value="BDQ36748.1"/>
    <property type="molecule type" value="Genomic_DNA"/>
</dbReference>
<dbReference type="Pfam" id="PF04463">
    <property type="entry name" value="2-thiour_desulf"/>
    <property type="match status" value="1"/>
</dbReference>
<keyword evidence="2" id="KW-1185">Reference proteome</keyword>
<evidence type="ECO:0000313" key="1">
    <source>
        <dbReference type="EMBL" id="BDQ36748.1"/>
    </source>
</evidence>
<dbReference type="InterPro" id="IPR007553">
    <property type="entry name" value="2-thiour_desulf"/>
</dbReference>